<reference evidence="1 2" key="1">
    <citation type="submission" date="2017-07" db="EMBL/GenBank/DDBJ databases">
        <title>Niveispirillum cyanobacteriorum sp. nov., isolated from cyanobacterial aggregates in a eutrophic lake.</title>
        <authorList>
            <person name="Cai H."/>
        </authorList>
    </citation>
    <scope>NUCLEOTIDE SEQUENCE [LARGE SCALE GENOMIC DNA]</scope>
    <source>
        <strain evidence="2">TH1-14</strain>
    </source>
</reference>
<dbReference type="OrthoDB" id="2065409at2"/>
<comment type="caution">
    <text evidence="1">The sequence shown here is derived from an EMBL/GenBank/DDBJ whole genome shotgun (WGS) entry which is preliminary data.</text>
</comment>
<dbReference type="AlphaFoldDB" id="A0A255Z8P6"/>
<name>A0A255Z8P6_9PROT</name>
<evidence type="ECO:0000313" key="1">
    <source>
        <dbReference type="EMBL" id="OYQ37802.1"/>
    </source>
</evidence>
<protein>
    <submittedName>
        <fullName evidence="1">Uncharacterized protein</fullName>
    </submittedName>
</protein>
<keyword evidence="2" id="KW-1185">Reference proteome</keyword>
<sequence>MLLANEAKAARERLTLIRIHEELQALGYAGSYDGAPQCAPAWRQGRVSSSVDAYVPLSFASDEAYQFDWSHDIVVLNGATTTVKVAHVHLCHSRMFFVRA</sequence>
<accession>A0A255Z8P6</accession>
<dbReference type="EMBL" id="NOXU01000010">
    <property type="protein sequence ID" value="OYQ37802.1"/>
    <property type="molecule type" value="Genomic_DNA"/>
</dbReference>
<gene>
    <name evidence="1" type="ORF">CHU95_00380</name>
</gene>
<dbReference type="Proteomes" id="UP000216998">
    <property type="component" value="Unassembled WGS sequence"/>
</dbReference>
<organism evidence="1 2">
    <name type="scientific">Niveispirillum lacus</name>
    <dbReference type="NCBI Taxonomy" id="1981099"/>
    <lineage>
        <taxon>Bacteria</taxon>
        <taxon>Pseudomonadati</taxon>
        <taxon>Pseudomonadota</taxon>
        <taxon>Alphaproteobacteria</taxon>
        <taxon>Rhodospirillales</taxon>
        <taxon>Azospirillaceae</taxon>
        <taxon>Niveispirillum</taxon>
    </lineage>
</organism>
<evidence type="ECO:0000313" key="2">
    <source>
        <dbReference type="Proteomes" id="UP000216998"/>
    </source>
</evidence>
<proteinExistence type="predicted"/>